<feature type="region of interest" description="Disordered" evidence="1">
    <location>
        <begin position="44"/>
        <end position="93"/>
    </location>
</feature>
<dbReference type="Proteomes" id="UP000887569">
    <property type="component" value="Unplaced"/>
</dbReference>
<accession>A0A915A7G4</accession>
<dbReference type="WBParaSite" id="PgR002_g182_t02">
    <property type="protein sequence ID" value="PgR002_g182_t02"/>
    <property type="gene ID" value="PgR002_g182"/>
</dbReference>
<evidence type="ECO:0000256" key="1">
    <source>
        <dbReference type="SAM" id="MobiDB-lite"/>
    </source>
</evidence>
<protein>
    <submittedName>
        <fullName evidence="3">Uncharacterized protein</fullName>
    </submittedName>
</protein>
<keyword evidence="2" id="KW-1185">Reference proteome</keyword>
<proteinExistence type="predicted"/>
<dbReference type="AlphaFoldDB" id="A0A915A7G4"/>
<evidence type="ECO:0000313" key="2">
    <source>
        <dbReference type="Proteomes" id="UP000887569"/>
    </source>
</evidence>
<sequence length="93" mass="10378">MHLAIQHCQHPMVDLLDAASVCDVKNTNFKIIFYIHNCTSLSRSSVQRIGTRTRPRSRSSENGTTLPRPHHRDSSLHRLQGAVSLTSPAHPIA</sequence>
<organism evidence="2 3">
    <name type="scientific">Parascaris univalens</name>
    <name type="common">Nematode worm</name>
    <dbReference type="NCBI Taxonomy" id="6257"/>
    <lineage>
        <taxon>Eukaryota</taxon>
        <taxon>Metazoa</taxon>
        <taxon>Ecdysozoa</taxon>
        <taxon>Nematoda</taxon>
        <taxon>Chromadorea</taxon>
        <taxon>Rhabditida</taxon>
        <taxon>Spirurina</taxon>
        <taxon>Ascaridomorpha</taxon>
        <taxon>Ascaridoidea</taxon>
        <taxon>Ascarididae</taxon>
        <taxon>Parascaris</taxon>
    </lineage>
</organism>
<evidence type="ECO:0000313" key="3">
    <source>
        <dbReference type="WBParaSite" id="PgR002_g182_t02"/>
    </source>
</evidence>
<name>A0A915A7G4_PARUN</name>
<reference evidence="3" key="1">
    <citation type="submission" date="2022-11" db="UniProtKB">
        <authorList>
            <consortium name="WormBaseParasite"/>
        </authorList>
    </citation>
    <scope>IDENTIFICATION</scope>
</reference>